<feature type="domain" description="Helitron helicase-like" evidence="1">
    <location>
        <begin position="1"/>
        <end position="34"/>
    </location>
</feature>
<name>A0A016SKI5_9BILA</name>
<proteinExistence type="predicted"/>
<dbReference type="EMBL" id="JARK01001549">
    <property type="protein sequence ID" value="EYB90861.1"/>
    <property type="molecule type" value="Genomic_DNA"/>
</dbReference>
<sequence length="206" mass="23728">MFEDLFKEHVLGEVLAWIAVYEWQYRGLPHVHMLTTLKERDKPRTAADVDRLVRAENADPVGKPDCMRLLPRICCREAEFCEVTELPPDGYPTYRRPNNGRAVQMDGQTLDNAWIVPYNPFLTLRHNAHMNVEICALIQASKYQYKNVYKGVDKASLVLHRGDIASRDDRIIDEIKLHLDLRHVCPPEAARGIFGFSSKQKLDTVE</sequence>
<dbReference type="Pfam" id="PF14214">
    <property type="entry name" value="Helitron_like_N"/>
    <property type="match status" value="1"/>
</dbReference>
<evidence type="ECO:0000313" key="2">
    <source>
        <dbReference type="EMBL" id="EYB90861.1"/>
    </source>
</evidence>
<dbReference type="PANTHER" id="PTHR10492">
    <property type="match status" value="1"/>
</dbReference>
<organism evidence="2 3">
    <name type="scientific">Ancylostoma ceylanicum</name>
    <dbReference type="NCBI Taxonomy" id="53326"/>
    <lineage>
        <taxon>Eukaryota</taxon>
        <taxon>Metazoa</taxon>
        <taxon>Ecdysozoa</taxon>
        <taxon>Nematoda</taxon>
        <taxon>Chromadorea</taxon>
        <taxon>Rhabditida</taxon>
        <taxon>Rhabditina</taxon>
        <taxon>Rhabditomorpha</taxon>
        <taxon>Strongyloidea</taxon>
        <taxon>Ancylostomatidae</taxon>
        <taxon>Ancylostomatinae</taxon>
        <taxon>Ancylostoma</taxon>
    </lineage>
</organism>
<gene>
    <name evidence="2" type="primary">Acey_s0213.g2297</name>
    <name evidence="2" type="ORF">Y032_0213g2297</name>
</gene>
<evidence type="ECO:0000259" key="1">
    <source>
        <dbReference type="Pfam" id="PF14214"/>
    </source>
</evidence>
<keyword evidence="3" id="KW-1185">Reference proteome</keyword>
<accession>A0A016SKI5</accession>
<evidence type="ECO:0000313" key="3">
    <source>
        <dbReference type="Proteomes" id="UP000024635"/>
    </source>
</evidence>
<dbReference type="InterPro" id="IPR025476">
    <property type="entry name" value="Helitron_helicase-like"/>
</dbReference>
<dbReference type="OrthoDB" id="10055660at2759"/>
<reference evidence="3" key="1">
    <citation type="journal article" date="2015" name="Nat. Genet.">
        <title>The genome and transcriptome of the zoonotic hookworm Ancylostoma ceylanicum identify infection-specific gene families.</title>
        <authorList>
            <person name="Schwarz E.M."/>
            <person name="Hu Y."/>
            <person name="Antoshechkin I."/>
            <person name="Miller M.M."/>
            <person name="Sternberg P.W."/>
            <person name="Aroian R.V."/>
        </authorList>
    </citation>
    <scope>NUCLEOTIDE SEQUENCE</scope>
    <source>
        <strain evidence="3">HY135</strain>
    </source>
</reference>
<comment type="caution">
    <text evidence="2">The sequence shown here is derived from an EMBL/GenBank/DDBJ whole genome shotgun (WGS) entry which is preliminary data.</text>
</comment>
<dbReference type="STRING" id="53326.A0A016SKI5"/>
<protein>
    <recommendedName>
        <fullName evidence="1">Helitron helicase-like domain-containing protein</fullName>
    </recommendedName>
</protein>
<dbReference type="Proteomes" id="UP000024635">
    <property type="component" value="Unassembled WGS sequence"/>
</dbReference>
<dbReference type="AlphaFoldDB" id="A0A016SKI5"/>